<keyword evidence="1" id="KW-0472">Membrane</keyword>
<reference evidence="2 3" key="1">
    <citation type="submission" date="2015-01" db="EMBL/GenBank/DDBJ databases">
        <title>Evolution of Trichinella species and genotypes.</title>
        <authorList>
            <person name="Korhonen P.K."/>
            <person name="Edoardo P."/>
            <person name="Giuseppe L.R."/>
            <person name="Gasser R.B."/>
        </authorList>
    </citation>
    <scope>NUCLEOTIDE SEQUENCE [LARGE SCALE GENOMIC DNA]</scope>
    <source>
        <strain evidence="2">ISS37</strain>
    </source>
</reference>
<organism evidence="2 3">
    <name type="scientific">Trichinella nelsoni</name>
    <dbReference type="NCBI Taxonomy" id="6336"/>
    <lineage>
        <taxon>Eukaryota</taxon>
        <taxon>Metazoa</taxon>
        <taxon>Ecdysozoa</taxon>
        <taxon>Nematoda</taxon>
        <taxon>Enoplea</taxon>
        <taxon>Dorylaimia</taxon>
        <taxon>Trichinellida</taxon>
        <taxon>Trichinellidae</taxon>
        <taxon>Trichinella</taxon>
    </lineage>
</organism>
<sequence>MSDKPYEEFLESIMMISIMITHAIFTMPLYRVRAPASSRMIYQKYSASTPPVLPVLLSYQKFSGFNPGHDPAVVKTICTYVISYVLYSIK</sequence>
<evidence type="ECO:0000256" key="1">
    <source>
        <dbReference type="SAM" id="Phobius"/>
    </source>
</evidence>
<dbReference type="Proteomes" id="UP000054630">
    <property type="component" value="Unassembled WGS sequence"/>
</dbReference>
<dbReference type="EMBL" id="JYDL01000088">
    <property type="protein sequence ID" value="KRX17424.1"/>
    <property type="molecule type" value="Genomic_DNA"/>
</dbReference>
<protein>
    <submittedName>
        <fullName evidence="2">Uncharacterized protein</fullName>
    </submittedName>
</protein>
<keyword evidence="3" id="KW-1185">Reference proteome</keyword>
<evidence type="ECO:0000313" key="3">
    <source>
        <dbReference type="Proteomes" id="UP000054630"/>
    </source>
</evidence>
<proteinExistence type="predicted"/>
<keyword evidence="1" id="KW-1133">Transmembrane helix</keyword>
<keyword evidence="1" id="KW-0812">Transmembrane</keyword>
<evidence type="ECO:0000313" key="2">
    <source>
        <dbReference type="EMBL" id="KRX17424.1"/>
    </source>
</evidence>
<accession>A0A0V0RSF1</accession>
<name>A0A0V0RSF1_9BILA</name>
<feature type="transmembrane region" description="Helical" evidence="1">
    <location>
        <begin position="12"/>
        <end position="30"/>
    </location>
</feature>
<comment type="caution">
    <text evidence="2">The sequence shown here is derived from an EMBL/GenBank/DDBJ whole genome shotgun (WGS) entry which is preliminary data.</text>
</comment>
<dbReference type="AlphaFoldDB" id="A0A0V0RSF1"/>
<gene>
    <name evidence="2" type="ORF">T07_11256</name>
</gene>